<dbReference type="Gene3D" id="2.60.40.1130">
    <property type="entry name" value="Rab geranylgeranyltransferase alpha-subunit, insert domain"/>
    <property type="match status" value="1"/>
</dbReference>
<sequence length="914" mass="99017">MTGVGAQHRLRSALALAALAGGGAQAAVPAWTDCDAPGFARTLHALHTDAAPVHARAHWLDRRLIRWPGADTEAGGRYRLYQARRATLVARPGARVTAYDHVFDTRLHTDALPDALRERFRFVGTGPTLAIDLDDATLGALHRGQLLLVHEDDDGRVLDATALQVAGAFDDLYSAARDAPAPRIAVSGRGTAFRLWAPSAQAVTVCLYPQPGAAAKTMMPLAHEAATGMWTATLPQALEGHAYLYLVDVFVPGVGIVRNRVTDPYSVALTADSRRSVVLDLDAPALRPPGWDRDAAPALAAATDMVIYELHVRDFSRDDTSVPEALRGRYAAFAQPDSEGVRHLRRLRDAGVTDVHLLPVFDLATVPEQGCVVPAIPQAAPDSTLQQAAVAAVAAHDCFNWGYDPLHFDVPEGSYASDADDPGARILEFRRMVQALHGLGLRVGMDVVYNHTSASGQHAQSVLDRIVPGYYHRLDAEGRVETSTCCDNTATEHAMMARLMIDSAEHWVRHYRIDAFRFDLMGHQPRAAMLELQARVDAAAGRPVPLIGEGWNFGEVADGARFVQAAQGTLSGTGIATFSDRARDAVRGGGPSDRGDALAGRRGWIHGHEDTSLLHRQADLVRAGLAGTLRDYRMDLDDGTRRTLSDIDYAGQAAGYAAAPGEVVNYVENHDNHTLFDINVLRLPPGADMDARIHAQVLALATTAFSQGIAYLHAGVEVMRSKSMDRNSFDSGDWFNTLDWSGRTHTFGRGLPPAPDNADDWPLLQPLLAQTQHIRPQASDILRARDMSLDLLRIRASTPLFRLRSAADVQACLRFPATGPASDPRLVVGHLDGHGLADALYDDVLYAINTADGPLSIDVQDLRGRGWILHPVHRRPDAADPRPRELARIDDARGRFTIPARTALVFVVQAGAAR</sequence>
<dbReference type="GO" id="GO:0005975">
    <property type="term" value="P:carbohydrate metabolic process"/>
    <property type="evidence" value="ECO:0007669"/>
    <property type="project" value="InterPro"/>
</dbReference>
<evidence type="ECO:0000313" key="6">
    <source>
        <dbReference type="Proteomes" id="UP000589896"/>
    </source>
</evidence>
<feature type="domain" description="Glycosyl hydrolase family 13 catalytic" evidence="4">
    <location>
        <begin position="397"/>
        <end position="749"/>
    </location>
</feature>
<dbReference type="AlphaFoldDB" id="A0A7Z0TUC5"/>
<feature type="signal peptide" evidence="3">
    <location>
        <begin position="1"/>
        <end position="26"/>
    </location>
</feature>
<comment type="caution">
    <text evidence="5">The sequence shown here is derived from an EMBL/GenBank/DDBJ whole genome shotgun (WGS) entry which is preliminary data.</text>
</comment>
<dbReference type="InterPro" id="IPR013780">
    <property type="entry name" value="Glyco_hydro_b"/>
</dbReference>
<dbReference type="Pfam" id="PF17967">
    <property type="entry name" value="Pullulanase_N2"/>
    <property type="match status" value="1"/>
</dbReference>
<dbReference type="EMBL" id="JACCJZ010000015">
    <property type="protein sequence ID" value="NYZ62721.1"/>
    <property type="molecule type" value="Genomic_DNA"/>
</dbReference>
<dbReference type="Pfam" id="PF02922">
    <property type="entry name" value="CBM_48"/>
    <property type="match status" value="1"/>
</dbReference>
<dbReference type="Gene3D" id="3.20.20.80">
    <property type="entry name" value="Glycosidases"/>
    <property type="match status" value="1"/>
</dbReference>
<accession>A0A7Z0TUC5</accession>
<comment type="similarity">
    <text evidence="1">Belongs to the glycosyl hydrolase 13 family.</text>
</comment>
<dbReference type="RefSeq" id="WP_180545003.1">
    <property type="nucleotide sequence ID" value="NZ_JACCJZ010000015.1"/>
</dbReference>
<dbReference type="NCBIfam" id="TIGR02103">
    <property type="entry name" value="pullul_strch"/>
    <property type="match status" value="1"/>
</dbReference>
<gene>
    <name evidence="5" type="primary">pulA</name>
    <name evidence="5" type="ORF">H0E82_08075</name>
</gene>
<dbReference type="SUPFAM" id="SSF51011">
    <property type="entry name" value="Glycosyl hydrolase domain"/>
    <property type="match status" value="1"/>
</dbReference>
<dbReference type="Gene3D" id="2.60.40.10">
    <property type="entry name" value="Immunoglobulins"/>
    <property type="match status" value="1"/>
</dbReference>
<keyword evidence="6" id="KW-1185">Reference proteome</keyword>
<dbReference type="InterPro" id="IPR011839">
    <property type="entry name" value="Pullul_strch"/>
</dbReference>
<dbReference type="CDD" id="cd11341">
    <property type="entry name" value="AmyAc_Pullulanase_LD-like"/>
    <property type="match status" value="1"/>
</dbReference>
<keyword evidence="3" id="KW-0732">Signal</keyword>
<dbReference type="Pfam" id="PF11852">
    <property type="entry name" value="Pullul_strch_C"/>
    <property type="match status" value="1"/>
</dbReference>
<dbReference type="Proteomes" id="UP000589896">
    <property type="component" value="Unassembled WGS sequence"/>
</dbReference>
<dbReference type="PANTHER" id="PTHR43002">
    <property type="entry name" value="GLYCOGEN DEBRANCHING ENZYME"/>
    <property type="match status" value="1"/>
</dbReference>
<dbReference type="InterPro" id="IPR013783">
    <property type="entry name" value="Ig-like_fold"/>
</dbReference>
<keyword evidence="2" id="KW-0378">Hydrolase</keyword>
<dbReference type="InterPro" id="IPR024561">
    <property type="entry name" value="Pullul_strch_C"/>
</dbReference>
<dbReference type="InterPro" id="IPR017853">
    <property type="entry name" value="GH"/>
</dbReference>
<proteinExistence type="inferred from homology"/>
<dbReference type="CDD" id="cd02860">
    <property type="entry name" value="E_set_Pullulanase"/>
    <property type="match status" value="1"/>
</dbReference>
<dbReference type="Gene3D" id="2.60.40.1180">
    <property type="entry name" value="Golgi alpha-mannosidase II"/>
    <property type="match status" value="1"/>
</dbReference>
<dbReference type="SUPFAM" id="SSF81296">
    <property type="entry name" value="E set domains"/>
    <property type="match status" value="2"/>
</dbReference>
<feature type="chain" id="PRO_5031056905" evidence="3">
    <location>
        <begin position="27"/>
        <end position="914"/>
    </location>
</feature>
<dbReference type="InterPro" id="IPR040671">
    <property type="entry name" value="Pullulanase_N2"/>
</dbReference>
<reference evidence="5 6" key="1">
    <citation type="submission" date="2020-07" db="EMBL/GenBank/DDBJ databases">
        <title>isolation of Luteimonas sp. SJ-16.</title>
        <authorList>
            <person name="Huang X.-X."/>
            <person name="Xu L."/>
            <person name="Sun J.-Q."/>
        </authorList>
    </citation>
    <scope>NUCLEOTIDE SEQUENCE [LARGE SCALE GENOMIC DNA]</scope>
    <source>
        <strain evidence="5 6">SJ-16</strain>
    </source>
</reference>
<evidence type="ECO:0000313" key="5">
    <source>
        <dbReference type="EMBL" id="NYZ62721.1"/>
    </source>
</evidence>
<evidence type="ECO:0000256" key="1">
    <source>
        <dbReference type="ARBA" id="ARBA00008061"/>
    </source>
</evidence>
<dbReference type="InterPro" id="IPR014756">
    <property type="entry name" value="Ig_E-set"/>
</dbReference>
<protein>
    <submittedName>
        <fullName evidence="5">Pullulanase-type alpha-1,6-glucosidase</fullName>
    </submittedName>
</protein>
<organism evidence="5 6">
    <name type="scientific">Luteimonas deserti</name>
    <dbReference type="NCBI Taxonomy" id="2752306"/>
    <lineage>
        <taxon>Bacteria</taxon>
        <taxon>Pseudomonadati</taxon>
        <taxon>Pseudomonadota</taxon>
        <taxon>Gammaproteobacteria</taxon>
        <taxon>Lysobacterales</taxon>
        <taxon>Lysobacteraceae</taxon>
        <taxon>Luteimonas</taxon>
    </lineage>
</organism>
<dbReference type="SUPFAM" id="SSF51445">
    <property type="entry name" value="(Trans)glycosidases"/>
    <property type="match status" value="1"/>
</dbReference>
<dbReference type="InterPro" id="IPR006047">
    <property type="entry name" value="GH13_cat_dom"/>
</dbReference>
<evidence type="ECO:0000256" key="2">
    <source>
        <dbReference type="ARBA" id="ARBA00023295"/>
    </source>
</evidence>
<evidence type="ECO:0000259" key="4">
    <source>
        <dbReference type="SMART" id="SM00642"/>
    </source>
</evidence>
<evidence type="ECO:0000256" key="3">
    <source>
        <dbReference type="SAM" id="SignalP"/>
    </source>
</evidence>
<keyword evidence="2" id="KW-0326">Glycosidase</keyword>
<name>A0A7Z0TUC5_9GAMM</name>
<dbReference type="SMART" id="SM00642">
    <property type="entry name" value="Aamy"/>
    <property type="match status" value="1"/>
</dbReference>
<dbReference type="InterPro" id="IPR004193">
    <property type="entry name" value="Glyco_hydro_13_N"/>
</dbReference>
<dbReference type="GO" id="GO:0051060">
    <property type="term" value="F:pullulanase activity"/>
    <property type="evidence" value="ECO:0007669"/>
    <property type="project" value="InterPro"/>
</dbReference>